<evidence type="ECO:0000313" key="2">
    <source>
        <dbReference type="EMBL" id="PRY64029.1"/>
    </source>
</evidence>
<organism evidence="2 3">
    <name type="scientific">Vreelandella songnenensis</name>
    <dbReference type="NCBI Taxonomy" id="1176243"/>
    <lineage>
        <taxon>Bacteria</taxon>
        <taxon>Pseudomonadati</taxon>
        <taxon>Pseudomonadota</taxon>
        <taxon>Gammaproteobacteria</taxon>
        <taxon>Oceanospirillales</taxon>
        <taxon>Halomonadaceae</taxon>
        <taxon>Vreelandella</taxon>
    </lineage>
</organism>
<dbReference type="AlphaFoldDB" id="A0A2T0V1H0"/>
<reference evidence="2 3" key="1">
    <citation type="submission" date="2018-03" db="EMBL/GenBank/DDBJ databases">
        <title>Genomic Encyclopedia of Type Strains, Phase III (KMG-III): the genomes of soil and plant-associated and newly described type strains.</title>
        <authorList>
            <person name="Whitman W."/>
        </authorList>
    </citation>
    <scope>NUCLEOTIDE SEQUENCE [LARGE SCALE GENOMIC DNA]</scope>
    <source>
        <strain evidence="2 3">CGMCC 1.12152</strain>
    </source>
</reference>
<name>A0A2T0V1H0_9GAMM</name>
<evidence type="ECO:0000313" key="3">
    <source>
        <dbReference type="Proteomes" id="UP000237647"/>
    </source>
</evidence>
<keyword evidence="3" id="KW-1185">Reference proteome</keyword>
<comment type="caution">
    <text evidence="2">The sequence shown here is derived from an EMBL/GenBank/DDBJ whole genome shotgun (WGS) entry which is preliminary data.</text>
</comment>
<dbReference type="EMBL" id="PVTK01000007">
    <property type="protein sequence ID" value="PRY64029.1"/>
    <property type="molecule type" value="Genomic_DNA"/>
</dbReference>
<feature type="signal peptide" evidence="1">
    <location>
        <begin position="1"/>
        <end position="21"/>
    </location>
</feature>
<gene>
    <name evidence="2" type="ORF">B0H98_107174</name>
</gene>
<sequence>MKVWSLTFLGVLAVGSTTAFGQLPSQESPYVGREILTEEQRSDALSQLKNTRDQWQEKIQNIEDSLLSRRLNNDMLILYRDMHENLLFDDQAYRLSYIDQRFPQVGDYANLQAFLDAYLANIVAWQFVPEAQRFWVTPPFSFPFDIHMRYTDVVMDNGEMKPLPELARGLRSNTEFQYYNEEFQFLDERSLDDPKPATLLAESQATMPEDFIEFEFDASDVGKTLEHRGYAITPRRFTEFTYDVEIQVPENQALPLRDIDIVGEAIAVGGRHIYMRSETHLNADYFSQKAAWLDDTIERAVQGTVELTDITAEIRALNECLSVAEGTTLHKAFAFNGSIEKARVTLLPQAAQDSTTSRSLEIPVYSRPVGDSDMTMLSDAVLEGPVFHHWTQARTDLSAEEMQQQILIGYSTFDLERPDVDYAESVYLNYPEVQSQLFVSPDERYDYSSDAAAQSVQFYNDKGGPIEMPDGDNVFAFTEHGLVYNPQYFSVWPARVTATLPILTAPNIIKRHYSLDELPEGIRLDGNRLTVDYEVFTPEEMLNREKFRTSNLNYFFAMDSAQRYLKQVGSVIEISREDREPIHAFYFYGRPESIELWYRGETRYVDYAVDVELRDSPLSE</sequence>
<dbReference type="Proteomes" id="UP000237647">
    <property type="component" value="Unassembled WGS sequence"/>
</dbReference>
<proteinExistence type="predicted"/>
<keyword evidence="1" id="KW-0732">Signal</keyword>
<accession>A0A2T0V1H0</accession>
<protein>
    <submittedName>
        <fullName evidence="2">Uncharacterized protein</fullName>
    </submittedName>
</protein>
<feature type="chain" id="PRO_5015541854" evidence="1">
    <location>
        <begin position="22"/>
        <end position="620"/>
    </location>
</feature>
<evidence type="ECO:0000256" key="1">
    <source>
        <dbReference type="SAM" id="SignalP"/>
    </source>
</evidence>